<sequence length="365" mass="41661">MNLPLRKEKIAGREISLFIFILLVMSILYGTPRLFSHGITAAFLKEIFIDCIIMTMACLPVWWLHFRKWAQLKMQLRFMLHLLTAPLYYILWILLYMVYNQMAGLPRMTGTQILQNSGPNLLFYIQVFSSLHIDLFFREREAQFQKQRELQDLAHGAEINALKAQIQPHFLFNTLNSISASVPPTEEHARVLIAKLAGIFRYGLDSIKQELVPLEKELEFIANYLSLEKERFGHRLRYEIDITPDIAHALIPPMLLQPLVENAIRHGIEPSVVGGTISINCSLENKRLVIEIQSSGAPCMKTIQQMFTGAGLGLPNTAKRLKNQFNETLLVATEGNDVKVQFSLPCSFNSQHSLIRNAAAIHPFY</sequence>
<feature type="transmembrane region" description="Helical" evidence="1">
    <location>
        <begin position="78"/>
        <end position="99"/>
    </location>
</feature>
<feature type="transmembrane region" description="Helical" evidence="1">
    <location>
        <begin position="15"/>
        <end position="35"/>
    </location>
</feature>
<proteinExistence type="predicted"/>
<feature type="transmembrane region" description="Helical" evidence="1">
    <location>
        <begin position="47"/>
        <end position="66"/>
    </location>
</feature>
<protein>
    <submittedName>
        <fullName evidence="3">Histidine kinase</fullName>
    </submittedName>
</protein>
<name>A0ABZ0W744_9BACT</name>
<keyword evidence="3" id="KW-0808">Transferase</keyword>
<evidence type="ECO:0000256" key="1">
    <source>
        <dbReference type="SAM" id="Phobius"/>
    </source>
</evidence>
<keyword evidence="3" id="KW-0418">Kinase</keyword>
<dbReference type="Proteomes" id="UP001325680">
    <property type="component" value="Chromosome"/>
</dbReference>
<dbReference type="PANTHER" id="PTHR34220:SF7">
    <property type="entry name" value="SENSOR HISTIDINE KINASE YPDA"/>
    <property type="match status" value="1"/>
</dbReference>
<keyword evidence="4" id="KW-1185">Reference proteome</keyword>
<organism evidence="3 4">
    <name type="scientific">Niabella yanshanensis</name>
    <dbReference type="NCBI Taxonomy" id="577386"/>
    <lineage>
        <taxon>Bacteria</taxon>
        <taxon>Pseudomonadati</taxon>
        <taxon>Bacteroidota</taxon>
        <taxon>Chitinophagia</taxon>
        <taxon>Chitinophagales</taxon>
        <taxon>Chitinophagaceae</taxon>
        <taxon>Niabella</taxon>
    </lineage>
</organism>
<dbReference type="EMBL" id="CP139960">
    <property type="protein sequence ID" value="WQD38769.1"/>
    <property type="molecule type" value="Genomic_DNA"/>
</dbReference>
<accession>A0ABZ0W744</accession>
<keyword evidence="1" id="KW-1133">Transmembrane helix</keyword>
<dbReference type="InterPro" id="IPR050640">
    <property type="entry name" value="Bact_2-comp_sensor_kinase"/>
</dbReference>
<feature type="domain" description="Signal transduction histidine kinase internal region" evidence="2">
    <location>
        <begin position="157"/>
        <end position="236"/>
    </location>
</feature>
<dbReference type="RefSeq" id="WP_114792689.1">
    <property type="nucleotide sequence ID" value="NZ_CP139960.1"/>
</dbReference>
<dbReference type="InterPro" id="IPR010559">
    <property type="entry name" value="Sig_transdc_His_kin_internal"/>
</dbReference>
<keyword evidence="1" id="KW-0472">Membrane</keyword>
<dbReference type="Pfam" id="PF06580">
    <property type="entry name" value="His_kinase"/>
    <property type="match status" value="1"/>
</dbReference>
<dbReference type="GO" id="GO:0016301">
    <property type="term" value="F:kinase activity"/>
    <property type="evidence" value="ECO:0007669"/>
    <property type="project" value="UniProtKB-KW"/>
</dbReference>
<dbReference type="PANTHER" id="PTHR34220">
    <property type="entry name" value="SENSOR HISTIDINE KINASE YPDA"/>
    <property type="match status" value="1"/>
</dbReference>
<dbReference type="Gene3D" id="3.30.565.10">
    <property type="entry name" value="Histidine kinase-like ATPase, C-terminal domain"/>
    <property type="match status" value="1"/>
</dbReference>
<evidence type="ECO:0000259" key="2">
    <source>
        <dbReference type="Pfam" id="PF06580"/>
    </source>
</evidence>
<dbReference type="SUPFAM" id="SSF55874">
    <property type="entry name" value="ATPase domain of HSP90 chaperone/DNA topoisomerase II/histidine kinase"/>
    <property type="match status" value="1"/>
</dbReference>
<gene>
    <name evidence="3" type="ORF">U0035_01250</name>
</gene>
<dbReference type="InterPro" id="IPR036890">
    <property type="entry name" value="HATPase_C_sf"/>
</dbReference>
<keyword evidence="1" id="KW-0812">Transmembrane</keyword>
<reference evidence="3 4" key="1">
    <citation type="submission" date="2023-12" db="EMBL/GenBank/DDBJ databases">
        <title>Genome sequencing and assembly of bacterial species from a model synthetic community.</title>
        <authorList>
            <person name="Hogle S.L."/>
        </authorList>
    </citation>
    <scope>NUCLEOTIDE SEQUENCE [LARGE SCALE GENOMIC DNA]</scope>
    <source>
        <strain evidence="3 4">HAMBI_3031</strain>
    </source>
</reference>
<evidence type="ECO:0000313" key="3">
    <source>
        <dbReference type="EMBL" id="WQD38769.1"/>
    </source>
</evidence>
<evidence type="ECO:0000313" key="4">
    <source>
        <dbReference type="Proteomes" id="UP001325680"/>
    </source>
</evidence>